<dbReference type="InterPro" id="IPR045018">
    <property type="entry name" value="Azg-like"/>
</dbReference>
<evidence type="ECO:0000256" key="3">
    <source>
        <dbReference type="ARBA" id="ARBA00022448"/>
    </source>
</evidence>
<dbReference type="EMBL" id="CP059066">
    <property type="protein sequence ID" value="QSQ08015.1"/>
    <property type="molecule type" value="Genomic_DNA"/>
</dbReference>
<dbReference type="PIRSF" id="PIRSF005353">
    <property type="entry name" value="PbuG"/>
    <property type="match status" value="1"/>
</dbReference>
<comment type="similarity">
    <text evidence="2 8">Belongs to the nucleobase:cation symporter-2 (NCS2) (TC 2.A.40) family. Azg-like subfamily.</text>
</comment>
<keyword evidence="6 8" id="KW-1133">Transmembrane helix</keyword>
<comment type="subcellular location">
    <subcellularLocation>
        <location evidence="1 8">Cell membrane</location>
        <topology evidence="1 8">Multi-pass membrane protein</topology>
    </subcellularLocation>
</comment>
<dbReference type="InterPro" id="IPR026033">
    <property type="entry name" value="Azg-like_bact_archaea"/>
</dbReference>
<keyword evidence="4 8" id="KW-1003">Cell membrane</keyword>
<feature type="transmembrane region" description="Helical" evidence="9">
    <location>
        <begin position="349"/>
        <end position="367"/>
    </location>
</feature>
<evidence type="ECO:0000256" key="6">
    <source>
        <dbReference type="ARBA" id="ARBA00022989"/>
    </source>
</evidence>
<evidence type="ECO:0000256" key="2">
    <source>
        <dbReference type="ARBA" id="ARBA00005697"/>
    </source>
</evidence>
<dbReference type="AlphaFoldDB" id="A0A8A0RIB2"/>
<dbReference type="PANTHER" id="PTHR43337:SF1">
    <property type="entry name" value="XANTHINE_URACIL PERMEASE C887.17-RELATED"/>
    <property type="match status" value="1"/>
</dbReference>
<feature type="transmembrane region" description="Helical" evidence="9">
    <location>
        <begin position="213"/>
        <end position="232"/>
    </location>
</feature>
<feature type="transmembrane region" description="Helical" evidence="9">
    <location>
        <begin position="446"/>
        <end position="463"/>
    </location>
</feature>
<evidence type="ECO:0000256" key="7">
    <source>
        <dbReference type="ARBA" id="ARBA00023136"/>
    </source>
</evidence>
<proteinExistence type="inferred from homology"/>
<accession>A0A8A0RIB2</accession>
<dbReference type="PANTHER" id="PTHR43337">
    <property type="entry name" value="XANTHINE/URACIL PERMEASE C887.17-RELATED"/>
    <property type="match status" value="1"/>
</dbReference>
<dbReference type="Pfam" id="PF00860">
    <property type="entry name" value="Xan_ur_permease"/>
    <property type="match status" value="1"/>
</dbReference>
<dbReference type="GO" id="GO:0005345">
    <property type="term" value="F:purine nucleobase transmembrane transporter activity"/>
    <property type="evidence" value="ECO:0007669"/>
    <property type="project" value="TreeGrafter"/>
</dbReference>
<keyword evidence="5 8" id="KW-0812">Transmembrane</keyword>
<keyword evidence="7 8" id="KW-0472">Membrane</keyword>
<name>A0A8A0RIB2_9FIRM</name>
<dbReference type="InterPro" id="IPR006043">
    <property type="entry name" value="NCS2"/>
</dbReference>
<organism evidence="10 11">
    <name type="scientific">Koleobacter methoxysyntrophicus</name>
    <dbReference type="NCBI Taxonomy" id="2751313"/>
    <lineage>
        <taxon>Bacteria</taxon>
        <taxon>Bacillati</taxon>
        <taxon>Bacillota</taxon>
        <taxon>Clostridia</taxon>
        <taxon>Koleobacterales</taxon>
        <taxon>Koleobacteraceae</taxon>
        <taxon>Koleobacter</taxon>
    </lineage>
</organism>
<feature type="transmembrane region" description="Helical" evidence="9">
    <location>
        <begin position="257"/>
        <end position="283"/>
    </location>
</feature>
<feature type="transmembrane region" description="Helical" evidence="9">
    <location>
        <begin position="405"/>
        <end position="434"/>
    </location>
</feature>
<evidence type="ECO:0000256" key="9">
    <source>
        <dbReference type="SAM" id="Phobius"/>
    </source>
</evidence>
<gene>
    <name evidence="10" type="primary">adeP</name>
    <name evidence="10" type="ORF">H0A61_00334</name>
</gene>
<evidence type="ECO:0000256" key="8">
    <source>
        <dbReference type="PIRNR" id="PIRNR005353"/>
    </source>
</evidence>
<feature type="transmembrane region" description="Helical" evidence="9">
    <location>
        <begin position="65"/>
        <end position="87"/>
    </location>
</feature>
<evidence type="ECO:0000256" key="1">
    <source>
        <dbReference type="ARBA" id="ARBA00004651"/>
    </source>
</evidence>
<dbReference type="Proteomes" id="UP000662904">
    <property type="component" value="Chromosome"/>
</dbReference>
<keyword evidence="11" id="KW-1185">Reference proteome</keyword>
<feature type="transmembrane region" description="Helical" evidence="9">
    <location>
        <begin position="373"/>
        <end position="393"/>
    </location>
</feature>
<dbReference type="KEGG" id="kme:H0A61_00334"/>
<feature type="transmembrane region" description="Helical" evidence="9">
    <location>
        <begin position="190"/>
        <end position="206"/>
    </location>
</feature>
<feature type="transmembrane region" description="Helical" evidence="9">
    <location>
        <begin position="120"/>
        <end position="138"/>
    </location>
</feature>
<evidence type="ECO:0000256" key="4">
    <source>
        <dbReference type="ARBA" id="ARBA00022475"/>
    </source>
</evidence>
<protein>
    <submittedName>
        <fullName evidence="10">Adenine permease AdeP</fullName>
    </submittedName>
</protein>
<keyword evidence="3 8" id="KW-0813">Transport</keyword>
<feature type="transmembrane region" description="Helical" evidence="9">
    <location>
        <begin position="20"/>
        <end position="39"/>
    </location>
</feature>
<evidence type="ECO:0000313" key="11">
    <source>
        <dbReference type="Proteomes" id="UP000662904"/>
    </source>
</evidence>
<dbReference type="GO" id="GO:0005886">
    <property type="term" value="C:plasma membrane"/>
    <property type="evidence" value="ECO:0007669"/>
    <property type="project" value="UniProtKB-SubCell"/>
</dbReference>
<feature type="transmembrane region" description="Helical" evidence="9">
    <location>
        <begin position="94"/>
        <end position="114"/>
    </location>
</feature>
<evidence type="ECO:0000256" key="5">
    <source>
        <dbReference type="ARBA" id="ARBA00022692"/>
    </source>
</evidence>
<reference evidence="10" key="1">
    <citation type="submission" date="2020-07" db="EMBL/GenBank/DDBJ databases">
        <title>Koleobacter methoxysyntrophicus gen. nov., sp. nov., a novel anaerobic bacterium isolated from deep subsurface oil field and proposal of Koleobacterales ord. nov. in the phylum Firmicutes.</title>
        <authorList>
            <person name="Sakamoto S."/>
            <person name="Tamaki H."/>
        </authorList>
    </citation>
    <scope>NUCLEOTIDE SEQUENCE</scope>
    <source>
        <strain evidence="10">NRmbB1</strain>
    </source>
</reference>
<dbReference type="RefSeq" id="WP_206708251.1">
    <property type="nucleotide sequence ID" value="NZ_CP059066.1"/>
</dbReference>
<feature type="transmembrane region" description="Helical" evidence="9">
    <location>
        <begin position="150"/>
        <end position="170"/>
    </location>
</feature>
<sequence length="464" mass="48115">MLEKLFRLKGNNTTLRTEVIAGFTTFITMAYIIFVNPNILRMAGMNSAGALGDDALAYNAFNDPVVGAVMVATVLSSALATLIMGLYANYPFALAPGMGLNAFFTFTVVIKMGYSWQSALGAVFVSGIVFIIITITGIREAIVNAIPLSLKNAVSAGIGLFIALIGFSNAGIVVSDPATIIGLGNLTEPHTLLALMGLAITGILMARKVKGAILLGIIITTLLGIPAGIVSIPEGFTPVSLPPSLTPTFMKLDFKELFNLSGGAGILDAVIGFLGVVLAFTYVDLFDTLGTLVGTGAKAGMLDKEGRLPRINKALMADAVGTSAGALLGTSTVTTYIESAAGIMEGGKTGLTSVVVSLLFLASLFLAPVAGLVPAAATAPALIIVGVLMMGAVREIDFSDFSEALPAFMTIVIMPFSYSIANGIAAGLVFYPLVKVISGRAREVHPIIYILAFLFILRFATLAG</sequence>
<evidence type="ECO:0000313" key="10">
    <source>
        <dbReference type="EMBL" id="QSQ08015.1"/>
    </source>
</evidence>